<dbReference type="Pfam" id="PF26255">
    <property type="entry name" value="Viral_env_HRPV"/>
    <property type="match status" value="1"/>
</dbReference>
<keyword evidence="2" id="KW-0812">Transmembrane</keyword>
<protein>
    <submittedName>
        <fullName evidence="4">VP4</fullName>
    </submittedName>
</protein>
<proteinExistence type="predicted"/>
<feature type="transmembrane region" description="Helical" evidence="2">
    <location>
        <begin position="506"/>
        <end position="524"/>
    </location>
</feature>
<dbReference type="InterPro" id="IPR058677">
    <property type="entry name" value="ORF4_N"/>
</dbReference>
<evidence type="ECO:0000313" key="4">
    <source>
        <dbReference type="EMBL" id="QAS68808.1"/>
    </source>
</evidence>
<reference evidence="5" key="1">
    <citation type="submission" date="2017-11" db="EMBL/GenBank/DDBJ databases">
        <title>Viruses of Lake Retba.</title>
        <authorList>
            <person name="Mizuno C.M."/>
            <person name="Prajapati B."/>
            <person name="Lucas S."/>
            <person name="Sime-Ngando T."/>
            <person name="Forterre P."/>
            <person name="Bamford D.H."/>
            <person name="Prangishvili D."/>
            <person name="Krupovic M."/>
            <person name="Oksanen H.M."/>
        </authorList>
    </citation>
    <scope>NUCLEOTIDE SEQUENCE [LARGE SCALE GENOMIC DNA]</scope>
</reference>
<evidence type="ECO:0000313" key="5">
    <source>
        <dbReference type="Proteomes" id="UP000289817"/>
    </source>
</evidence>
<evidence type="ECO:0000259" key="3">
    <source>
        <dbReference type="Pfam" id="PF26255"/>
    </source>
</evidence>
<dbReference type="PROSITE" id="PS51318">
    <property type="entry name" value="TAT"/>
    <property type="match status" value="1"/>
</dbReference>
<accession>A0A410N6N5</accession>
<feature type="coiled-coil region" evidence="1">
    <location>
        <begin position="463"/>
        <end position="490"/>
    </location>
</feature>
<dbReference type="Proteomes" id="UP000289817">
    <property type="component" value="Segment"/>
</dbReference>
<keyword evidence="2" id="KW-0472">Membrane</keyword>
<feature type="domain" description="Envelope protein N-terminal" evidence="3">
    <location>
        <begin position="75"/>
        <end position="358"/>
    </location>
</feature>
<sequence>MDRDNASTATQADSGMTRRGVMRRGLIASGATLGVGYAGGRSGAIGGARAAAPLVGFAAVSLGYLVVAGAEKYLGDTRDYSGYTGADALHAALYEGCLNMKSADERVMTSVSNNIATSESVALAKGKAALLSAMNSGANEGTAQTAMVDAVNSYYSTIEKNILTHVEAQMSQFVSMSERVEAHEDIGLSNVFHLYAEMDSEYLKGPYEYIEEAATYDLLDGTTYPVDGVQYSSASLGNLSNGQGVIAINGPKIGADSSDLSNPDRVRFRIQDPELPQDRDNETEFIHIKDYTNTLADIKTMRDEVTSTLSGFTSDVYAQYSPGDIPTDDLVDPVTAATELSQSYGGAAGQSAMASMLGIPTSAEQSVTMTVHRDAGDITLQADIFTNYTPPDTGEFVKDTRYKPSTWDKPLYIAYEYTDSETGEEGSDFSQLEDPFTIVNIEANGEEIDSFKPESPTQQTTDLSKIQEELESIRKEQIRLQEEAEEEMNSGGGAGAGFFGDLGGSASNLGIVALGGAVVALLLGNR</sequence>
<evidence type="ECO:0000256" key="2">
    <source>
        <dbReference type="SAM" id="Phobius"/>
    </source>
</evidence>
<dbReference type="EMBL" id="MG550110">
    <property type="protein sequence ID" value="QAS68808.1"/>
    <property type="molecule type" value="Genomic_DNA"/>
</dbReference>
<organism evidence="4 5">
    <name type="scientific">Halorubrum pleomorphic virus 12</name>
    <dbReference type="NCBI Taxonomy" id="2507578"/>
    <lineage>
        <taxon>Viruses</taxon>
        <taxon>Monodnaviria</taxon>
        <taxon>Trapavirae</taxon>
        <taxon>Saleviricota</taxon>
        <taxon>Huolimaviricetes</taxon>
        <taxon>Haloruvirales</taxon>
        <taxon>Pleolipoviridae</taxon>
        <taxon>Betapleolipovirus</taxon>
        <taxon>Betapleolipovirus rosense</taxon>
        <taxon>Betapleolipovirus HRPV12</taxon>
    </lineage>
</organism>
<keyword evidence="1" id="KW-0175">Coiled coil</keyword>
<keyword evidence="2" id="KW-1133">Transmembrane helix</keyword>
<gene>
    <name evidence="4" type="ORF">HRPV12-gp04</name>
</gene>
<keyword evidence="5" id="KW-1185">Reference proteome</keyword>
<dbReference type="InterPro" id="IPR006311">
    <property type="entry name" value="TAT_signal"/>
</dbReference>
<name>A0A410N6N5_9VIRU</name>
<evidence type="ECO:0000256" key="1">
    <source>
        <dbReference type="SAM" id="Coils"/>
    </source>
</evidence>